<organism evidence="1 2">
    <name type="scientific">Mesotoga prima MesG1.Ag.4.2</name>
    <dbReference type="NCBI Taxonomy" id="660470"/>
    <lineage>
        <taxon>Bacteria</taxon>
        <taxon>Thermotogati</taxon>
        <taxon>Thermotogota</taxon>
        <taxon>Thermotogae</taxon>
        <taxon>Kosmotogales</taxon>
        <taxon>Kosmotogaceae</taxon>
        <taxon>Mesotoga</taxon>
    </lineage>
</organism>
<dbReference type="HOGENOM" id="CLU_2396248_0_0_0"/>
<evidence type="ECO:0000313" key="1">
    <source>
        <dbReference type="EMBL" id="AFK07709.1"/>
    </source>
</evidence>
<dbReference type="STRING" id="660470.Theba_2072"/>
<protein>
    <submittedName>
        <fullName evidence="1">Uncharacterized protein</fullName>
    </submittedName>
</protein>
<accession>I2F706</accession>
<reference evidence="1 2" key="1">
    <citation type="journal article" date="2012" name="Genome Biol. Evol.">
        <title>Genome Sequence of the Mesophilic Thermotogales Bacterium Mesotoga prima MesG1.Ag.4.2 Reveals the Largest Thermotogales Genome To Date.</title>
        <authorList>
            <person name="Zhaxybayeva O."/>
            <person name="Swithers K.S."/>
            <person name="Foght J."/>
            <person name="Green A.G."/>
            <person name="Bruce D."/>
            <person name="Detter C."/>
            <person name="Han S."/>
            <person name="Teshima H."/>
            <person name="Han J."/>
            <person name="Woyke T."/>
            <person name="Pitluck S."/>
            <person name="Nolan M."/>
            <person name="Ivanova N."/>
            <person name="Pati A."/>
            <person name="Land M.L."/>
            <person name="Dlutek M."/>
            <person name="Doolittle W.F."/>
            <person name="Noll K.M."/>
            <person name="Nesbo C.L."/>
        </authorList>
    </citation>
    <scope>NUCLEOTIDE SEQUENCE [LARGE SCALE GENOMIC DNA]</scope>
    <source>
        <strain evidence="2">mesG1.Ag.4.2</strain>
    </source>
</reference>
<keyword evidence="2" id="KW-1185">Reference proteome</keyword>
<gene>
    <name evidence="1" type="ORF">Theba_2072</name>
</gene>
<dbReference type="Proteomes" id="UP000002881">
    <property type="component" value="Chromosome"/>
</dbReference>
<dbReference type="EMBL" id="CP003532">
    <property type="protein sequence ID" value="AFK07709.1"/>
    <property type="molecule type" value="Genomic_DNA"/>
</dbReference>
<proteinExistence type="predicted"/>
<dbReference type="RefSeq" id="WP_014731486.1">
    <property type="nucleotide sequence ID" value="NC_017934.1"/>
</dbReference>
<sequence length="93" mass="10788">MYLKSEVEMMSNDKTLIETLSQSLMGLSIIERNTRGMIFVDNQRSPNLIVVWNYCDTVLVGGESEKISEKKLSRFLFETLLRPLAREREAFLL</sequence>
<dbReference type="AlphaFoldDB" id="I2F706"/>
<evidence type="ECO:0000313" key="2">
    <source>
        <dbReference type="Proteomes" id="UP000002881"/>
    </source>
</evidence>
<name>I2F706_9BACT</name>
<dbReference type="GeneID" id="87107815"/>
<dbReference type="KEGG" id="mpg:Theba_2072"/>